<dbReference type="CDD" id="cd00761">
    <property type="entry name" value="Glyco_tranf_GTA_type"/>
    <property type="match status" value="1"/>
</dbReference>
<dbReference type="EMBL" id="UINC01190269">
    <property type="protein sequence ID" value="SVE04342.1"/>
    <property type="molecule type" value="Genomic_DNA"/>
</dbReference>
<protein>
    <recommendedName>
        <fullName evidence="4">Glycosyltransferase 2-like domain-containing protein</fullName>
    </recommendedName>
</protein>
<evidence type="ECO:0000256" key="3">
    <source>
        <dbReference type="ARBA" id="ARBA00022679"/>
    </source>
</evidence>
<dbReference type="InterPro" id="IPR050834">
    <property type="entry name" value="Glycosyltransf_2"/>
</dbReference>
<evidence type="ECO:0000313" key="5">
    <source>
        <dbReference type="EMBL" id="SVE04342.1"/>
    </source>
</evidence>
<keyword evidence="2" id="KW-0328">Glycosyltransferase</keyword>
<reference evidence="5" key="1">
    <citation type="submission" date="2018-05" db="EMBL/GenBank/DDBJ databases">
        <authorList>
            <person name="Lanie J.A."/>
            <person name="Ng W.-L."/>
            <person name="Kazmierczak K.M."/>
            <person name="Andrzejewski T.M."/>
            <person name="Davidsen T.M."/>
            <person name="Wayne K.J."/>
            <person name="Tettelin H."/>
            <person name="Glass J.I."/>
            <person name="Rusch D."/>
            <person name="Podicherti R."/>
            <person name="Tsui H.-C.T."/>
            <person name="Winkler M.E."/>
        </authorList>
    </citation>
    <scope>NUCLEOTIDE SEQUENCE</scope>
</reference>
<dbReference type="PANTHER" id="PTHR43685:SF5">
    <property type="entry name" value="GLYCOSYLTRANSFERASE EPSE-RELATED"/>
    <property type="match status" value="1"/>
</dbReference>
<sequence>MKPSYQESVEGLPIVSIGLPAFNNENTIEDAIQSIINQSFQNWELIISDNNSSDNTEKIIKKLISLDSRISFYKQKENTGMYANFEFVLTKAKGKYFHWLGSDDSRSVNFLDDNISYLENNSDFVASCSTKYYGSIEKHQKNNINFSMDQTLTHRRISCLLSNAWQCHSIYYSVM</sequence>
<dbReference type="GO" id="GO:0016757">
    <property type="term" value="F:glycosyltransferase activity"/>
    <property type="evidence" value="ECO:0007669"/>
    <property type="project" value="UniProtKB-KW"/>
</dbReference>
<dbReference type="Pfam" id="PF00535">
    <property type="entry name" value="Glycos_transf_2"/>
    <property type="match status" value="1"/>
</dbReference>
<dbReference type="AlphaFoldDB" id="A0A383A9C6"/>
<evidence type="ECO:0000256" key="2">
    <source>
        <dbReference type="ARBA" id="ARBA00022676"/>
    </source>
</evidence>
<dbReference type="Gene3D" id="3.90.550.10">
    <property type="entry name" value="Spore Coat Polysaccharide Biosynthesis Protein SpsA, Chain A"/>
    <property type="match status" value="1"/>
</dbReference>
<comment type="similarity">
    <text evidence="1">Belongs to the glycosyltransferase 2 family.</text>
</comment>
<dbReference type="PANTHER" id="PTHR43685">
    <property type="entry name" value="GLYCOSYLTRANSFERASE"/>
    <property type="match status" value="1"/>
</dbReference>
<accession>A0A383A9C6</accession>
<dbReference type="InterPro" id="IPR029044">
    <property type="entry name" value="Nucleotide-diphossugar_trans"/>
</dbReference>
<dbReference type="InterPro" id="IPR001173">
    <property type="entry name" value="Glyco_trans_2-like"/>
</dbReference>
<feature type="non-terminal residue" evidence="5">
    <location>
        <position position="175"/>
    </location>
</feature>
<organism evidence="5">
    <name type="scientific">marine metagenome</name>
    <dbReference type="NCBI Taxonomy" id="408172"/>
    <lineage>
        <taxon>unclassified sequences</taxon>
        <taxon>metagenomes</taxon>
        <taxon>ecological metagenomes</taxon>
    </lineage>
</organism>
<proteinExistence type="inferred from homology"/>
<name>A0A383A9C6_9ZZZZ</name>
<keyword evidence="3" id="KW-0808">Transferase</keyword>
<feature type="domain" description="Glycosyltransferase 2-like" evidence="4">
    <location>
        <begin position="16"/>
        <end position="163"/>
    </location>
</feature>
<evidence type="ECO:0000259" key="4">
    <source>
        <dbReference type="Pfam" id="PF00535"/>
    </source>
</evidence>
<evidence type="ECO:0000256" key="1">
    <source>
        <dbReference type="ARBA" id="ARBA00006739"/>
    </source>
</evidence>
<dbReference type="SUPFAM" id="SSF53448">
    <property type="entry name" value="Nucleotide-diphospho-sugar transferases"/>
    <property type="match status" value="1"/>
</dbReference>
<gene>
    <name evidence="5" type="ORF">METZ01_LOCUS457196</name>
</gene>